<gene>
    <name evidence="1" type="ORF">J2Z66_003089</name>
</gene>
<comment type="caution">
    <text evidence="1">The sequence shown here is derived from an EMBL/GenBank/DDBJ whole genome shotgun (WGS) entry which is preliminary data.</text>
</comment>
<protein>
    <submittedName>
        <fullName evidence="1">Uncharacterized protein</fullName>
    </submittedName>
</protein>
<reference evidence="1 2" key="1">
    <citation type="submission" date="2021-03" db="EMBL/GenBank/DDBJ databases">
        <title>Genomic Encyclopedia of Type Strains, Phase IV (KMG-IV): sequencing the most valuable type-strain genomes for metagenomic binning, comparative biology and taxonomic classification.</title>
        <authorList>
            <person name="Goeker M."/>
        </authorList>
    </citation>
    <scope>NUCLEOTIDE SEQUENCE [LARGE SCALE GENOMIC DNA]</scope>
    <source>
        <strain evidence="1 2">DSM 26048</strain>
    </source>
</reference>
<sequence length="35" mass="3785">MWANVVRLSNFSGDAPSSPSNGKWRADGFLTDMVA</sequence>
<keyword evidence="2" id="KW-1185">Reference proteome</keyword>
<dbReference type="EMBL" id="JAGGLB010000009">
    <property type="protein sequence ID" value="MBP1991482.1"/>
    <property type="molecule type" value="Genomic_DNA"/>
</dbReference>
<evidence type="ECO:0000313" key="1">
    <source>
        <dbReference type="EMBL" id="MBP1991482.1"/>
    </source>
</evidence>
<evidence type="ECO:0000313" key="2">
    <source>
        <dbReference type="Proteomes" id="UP001519287"/>
    </source>
</evidence>
<proteinExistence type="predicted"/>
<dbReference type="Proteomes" id="UP001519287">
    <property type="component" value="Unassembled WGS sequence"/>
</dbReference>
<accession>A0ABS4IV63</accession>
<organism evidence="1 2">
    <name type="scientific">Paenibacillus eucommiae</name>
    <dbReference type="NCBI Taxonomy" id="1355755"/>
    <lineage>
        <taxon>Bacteria</taxon>
        <taxon>Bacillati</taxon>
        <taxon>Bacillota</taxon>
        <taxon>Bacilli</taxon>
        <taxon>Bacillales</taxon>
        <taxon>Paenibacillaceae</taxon>
        <taxon>Paenibacillus</taxon>
    </lineage>
</organism>
<name>A0ABS4IV63_9BACL</name>